<accession>Q24G94</accession>
<protein>
    <recommendedName>
        <fullName evidence="3">Zinc carboxypeptidase family protein</fullName>
    </recommendedName>
</protein>
<name>Q24G94_TETTS</name>
<evidence type="ECO:0000313" key="1">
    <source>
        <dbReference type="EMBL" id="EAS06836.1"/>
    </source>
</evidence>
<keyword evidence="2" id="KW-1185">Reference proteome</keyword>
<dbReference type="Proteomes" id="UP000009168">
    <property type="component" value="Unassembled WGS sequence"/>
</dbReference>
<dbReference type="HOGENOM" id="CLU_523290_0_0_1"/>
<sequence>MIKDLYCDIHSAYQIHHIDVLEGSQKKLQCIKCFSVKKKEINFLLLPEIIDSDEKFFIENWPPLSDELLRKKIILLKNEDLDINQSILNFYDKMIEEITQILSEKKKEQLIKAQKMYELKDQIIQKYCQMAQVVKIKQCVIQENQLLEKIEQDLKDQIDSQFNKKDEYTSILSCMMQQYEIISQFDIKKPTQIKENILQLLKIINLTPQNNFNFGNEIDIFSFDNNNTYKQKLIEESEILKKDKSRVDILIEQLNLYNQQLTQKMNQKDWNLNDFLIKQQQILLANQISQAEYIKDVYQNAFQIKSLIAKNTSLLGQKSFKYFNHFNYSLMLQDNNIVCFNKINFSENISVKLNSNSKYQIQRIQNGQEQVSCFLNYILKPEKKYVFRINLYKSNQQSTFYFGLISKLNKTQQDLHQEGIGFLINNIENAYNSQQVFQGASLFGQSSLFSNLNQTGSLFQPKQIQVGLRDFMDNLDPVIINSTLEFRVCLKDQLFEYCNYNSKQKCQQFQNKGQILIDGQYYFGFEFYNDYVGDKLELVDFQELDEFPSN</sequence>
<dbReference type="AlphaFoldDB" id="Q24G94"/>
<dbReference type="InParanoid" id="Q24G94"/>
<evidence type="ECO:0008006" key="3">
    <source>
        <dbReference type="Google" id="ProtNLM"/>
    </source>
</evidence>
<dbReference type="KEGG" id="tet:TTHERM_00904030"/>
<evidence type="ECO:0000313" key="2">
    <source>
        <dbReference type="Proteomes" id="UP000009168"/>
    </source>
</evidence>
<proteinExistence type="predicted"/>
<dbReference type="EMBL" id="GG662258">
    <property type="protein sequence ID" value="EAS06836.1"/>
    <property type="molecule type" value="Genomic_DNA"/>
</dbReference>
<gene>
    <name evidence="1" type="ORF">TTHERM_00904030</name>
</gene>
<organism evidence="1 2">
    <name type="scientific">Tetrahymena thermophila (strain SB210)</name>
    <dbReference type="NCBI Taxonomy" id="312017"/>
    <lineage>
        <taxon>Eukaryota</taxon>
        <taxon>Sar</taxon>
        <taxon>Alveolata</taxon>
        <taxon>Ciliophora</taxon>
        <taxon>Intramacronucleata</taxon>
        <taxon>Oligohymenophorea</taxon>
        <taxon>Hymenostomatida</taxon>
        <taxon>Tetrahymenina</taxon>
        <taxon>Tetrahymenidae</taxon>
        <taxon>Tetrahymena</taxon>
    </lineage>
</organism>
<dbReference type="RefSeq" id="XP_001027078.1">
    <property type="nucleotide sequence ID" value="XM_001027078.1"/>
</dbReference>
<dbReference type="GeneID" id="7844202"/>
<reference evidence="2" key="1">
    <citation type="journal article" date="2006" name="PLoS Biol.">
        <title>Macronuclear genome sequence of the ciliate Tetrahymena thermophila, a model eukaryote.</title>
        <authorList>
            <person name="Eisen J.A."/>
            <person name="Coyne R.S."/>
            <person name="Wu M."/>
            <person name="Wu D."/>
            <person name="Thiagarajan M."/>
            <person name="Wortman J.R."/>
            <person name="Badger J.H."/>
            <person name="Ren Q."/>
            <person name="Amedeo P."/>
            <person name="Jones K.M."/>
            <person name="Tallon L.J."/>
            <person name="Delcher A.L."/>
            <person name="Salzberg S.L."/>
            <person name="Silva J.C."/>
            <person name="Haas B.J."/>
            <person name="Majoros W.H."/>
            <person name="Farzad M."/>
            <person name="Carlton J.M."/>
            <person name="Smith R.K. Jr."/>
            <person name="Garg J."/>
            <person name="Pearlman R.E."/>
            <person name="Karrer K.M."/>
            <person name="Sun L."/>
            <person name="Manning G."/>
            <person name="Elde N.C."/>
            <person name="Turkewitz A.P."/>
            <person name="Asai D.J."/>
            <person name="Wilkes D.E."/>
            <person name="Wang Y."/>
            <person name="Cai H."/>
            <person name="Collins K."/>
            <person name="Stewart B.A."/>
            <person name="Lee S.R."/>
            <person name="Wilamowska K."/>
            <person name="Weinberg Z."/>
            <person name="Ruzzo W.L."/>
            <person name="Wloga D."/>
            <person name="Gaertig J."/>
            <person name="Frankel J."/>
            <person name="Tsao C.-C."/>
            <person name="Gorovsky M.A."/>
            <person name="Keeling P.J."/>
            <person name="Waller R.F."/>
            <person name="Patron N.J."/>
            <person name="Cherry J.M."/>
            <person name="Stover N.A."/>
            <person name="Krieger C.J."/>
            <person name="del Toro C."/>
            <person name="Ryder H.F."/>
            <person name="Williamson S.C."/>
            <person name="Barbeau R.A."/>
            <person name="Hamilton E.P."/>
            <person name="Orias E."/>
        </authorList>
    </citation>
    <scope>NUCLEOTIDE SEQUENCE [LARGE SCALE GENOMIC DNA]</scope>
    <source>
        <strain evidence="2">SB210</strain>
    </source>
</reference>